<reference evidence="2 3" key="1">
    <citation type="submission" date="2023-05" db="EMBL/GenBank/DDBJ databases">
        <title>Corynebacterium suedekumii sp. nov. and Corynebacterium breve sp. nov. isolated from raw cow's milk.</title>
        <authorList>
            <person name="Baer M.K."/>
            <person name="Mehl L."/>
            <person name="Hellmuth R."/>
            <person name="Marke G."/>
            <person name="Lipski A."/>
        </authorList>
    </citation>
    <scope>NUCLEOTIDE SEQUENCE [LARGE SCALE GENOMIC DNA]</scope>
    <source>
        <strain evidence="2 3">LM112</strain>
    </source>
</reference>
<organism evidence="2 3">
    <name type="scientific">Corynebacterium suedekumii</name>
    <dbReference type="NCBI Taxonomy" id="3049801"/>
    <lineage>
        <taxon>Bacteria</taxon>
        <taxon>Bacillati</taxon>
        <taxon>Actinomycetota</taxon>
        <taxon>Actinomycetes</taxon>
        <taxon>Mycobacteriales</taxon>
        <taxon>Corynebacteriaceae</taxon>
        <taxon>Corynebacterium</taxon>
    </lineage>
</organism>
<evidence type="ECO:0000313" key="2">
    <source>
        <dbReference type="EMBL" id="WIM71206.1"/>
    </source>
</evidence>
<feature type="region of interest" description="Disordered" evidence="1">
    <location>
        <begin position="1"/>
        <end position="20"/>
    </location>
</feature>
<dbReference type="InterPro" id="IPR010982">
    <property type="entry name" value="Lambda_DNA-bd_dom_sf"/>
</dbReference>
<evidence type="ECO:0000256" key="1">
    <source>
        <dbReference type="SAM" id="MobiDB-lite"/>
    </source>
</evidence>
<proteinExistence type="predicted"/>
<gene>
    <name evidence="2" type="ORF">QP029_05310</name>
</gene>
<evidence type="ECO:0000313" key="3">
    <source>
        <dbReference type="Proteomes" id="UP001238805"/>
    </source>
</evidence>
<dbReference type="RefSeq" id="WP_284875779.1">
    <property type="nucleotide sequence ID" value="NZ_CP126970.1"/>
</dbReference>
<sequence length="65" mass="7745">MAREVYRVLRNPRPAPATNDLRPRRLALGLTQVRVVRELGTWSTSISRLERAQSRDRDLIRRYRE</sequence>
<evidence type="ECO:0008006" key="4">
    <source>
        <dbReference type="Google" id="ProtNLM"/>
    </source>
</evidence>
<keyword evidence="3" id="KW-1185">Reference proteome</keyword>
<dbReference type="Proteomes" id="UP001238805">
    <property type="component" value="Chromosome"/>
</dbReference>
<dbReference type="EMBL" id="CP126970">
    <property type="protein sequence ID" value="WIM71206.1"/>
    <property type="molecule type" value="Genomic_DNA"/>
</dbReference>
<accession>A0ABY8VNH4</accession>
<protein>
    <recommendedName>
        <fullName evidence="4">XRE family transcriptional regulator</fullName>
    </recommendedName>
</protein>
<name>A0ABY8VNH4_9CORY</name>
<dbReference type="Gene3D" id="1.10.260.40">
    <property type="entry name" value="lambda repressor-like DNA-binding domains"/>
    <property type="match status" value="1"/>
</dbReference>